<dbReference type="InterPro" id="IPR004467">
    <property type="entry name" value="Or_phspho_trans_dom"/>
</dbReference>
<comment type="caution">
    <text evidence="6">Lacks conserved residue(s) required for the propagation of feature annotation.</text>
</comment>
<keyword evidence="4 6" id="KW-0808">Transferase</keyword>
<dbReference type="GO" id="GO:0004588">
    <property type="term" value="F:orotate phosphoribosyltransferase activity"/>
    <property type="evidence" value="ECO:0007669"/>
    <property type="project" value="UniProtKB-UniRule"/>
</dbReference>
<evidence type="ECO:0000256" key="5">
    <source>
        <dbReference type="ARBA" id="ARBA00022975"/>
    </source>
</evidence>
<feature type="binding site" evidence="6">
    <location>
        <position position="102"/>
    </location>
    <ligand>
        <name>5-phospho-alpha-D-ribose 1-diphosphate</name>
        <dbReference type="ChEBI" id="CHEBI:58017"/>
        <note>ligand shared between dimeric partners</note>
    </ligand>
</feature>
<keyword evidence="5 6" id="KW-0665">Pyrimidine biosynthesis</keyword>
<dbReference type="InterPro" id="IPR029057">
    <property type="entry name" value="PRTase-like"/>
</dbReference>
<dbReference type="InterPro" id="IPR023031">
    <property type="entry name" value="OPRT"/>
</dbReference>
<proteinExistence type="inferred from homology"/>
<dbReference type="HAMAP" id="MF_01208">
    <property type="entry name" value="PyrE"/>
    <property type="match status" value="1"/>
</dbReference>
<dbReference type="Pfam" id="PF00156">
    <property type="entry name" value="Pribosyltran"/>
    <property type="match status" value="1"/>
</dbReference>
<protein>
    <recommendedName>
        <fullName evidence="2 6">Orotate phosphoribosyltransferase</fullName>
        <shortName evidence="6">OPRT</shortName>
        <shortName evidence="6">OPRTase</shortName>
        <ecNumber evidence="2 6">2.4.2.10</ecNumber>
    </recommendedName>
</protein>
<comment type="similarity">
    <text evidence="6">Belongs to the purine/pyrimidine phosphoribosyltransferase family. PyrE subfamily.</text>
</comment>
<feature type="binding site" description="in other chain" evidence="6">
    <location>
        <begin position="122"/>
        <end position="130"/>
    </location>
    <ligand>
        <name>5-phospho-alpha-D-ribose 1-diphosphate</name>
        <dbReference type="ChEBI" id="CHEBI:58017"/>
        <note>ligand shared between dimeric partners</note>
    </ligand>
</feature>
<keyword evidence="3 6" id="KW-0328">Glycosyltransferase</keyword>
<feature type="domain" description="Phosphoribosyltransferase" evidence="7">
    <location>
        <begin position="50"/>
        <end position="145"/>
    </location>
</feature>
<dbReference type="NCBIfam" id="TIGR00336">
    <property type="entry name" value="pyrE"/>
    <property type="match status" value="1"/>
</dbReference>
<dbReference type="RefSeq" id="WP_026680830.1">
    <property type="nucleotide sequence ID" value="NZ_BAAACY010000032.1"/>
</dbReference>
<evidence type="ECO:0000256" key="1">
    <source>
        <dbReference type="ARBA" id="ARBA00004889"/>
    </source>
</evidence>
<dbReference type="EC" id="2.4.2.10" evidence="2 6"/>
<comment type="caution">
    <text evidence="8">The sequence shown here is derived from an EMBL/GenBank/DDBJ whole genome shotgun (WGS) entry which is preliminary data.</text>
</comment>
<evidence type="ECO:0000256" key="2">
    <source>
        <dbReference type="ARBA" id="ARBA00011971"/>
    </source>
</evidence>
<sequence length="213" mass="23714">MQEHDHIVRELLRIKAVQIKTDGYFTWTSGIQSPIYCDNRLTMSYPEVRKQITTSFIKRMNDLQIKPDMIAGCATAGIPHAAWLADELNLPMIYVRSKPKGHGKGNQIEGELESGKQVLVIEDLISTGGSSIEAAQAIEKNGGKVCSVFAIFTYGLATAETAFTEAGFSHHTITGFDQLVNALLLDKEITENEKQKLLKWREDLGKINSRFNS</sequence>
<evidence type="ECO:0000313" key="9">
    <source>
        <dbReference type="Proteomes" id="UP000675284"/>
    </source>
</evidence>
<dbReference type="InterPro" id="IPR000836">
    <property type="entry name" value="PRTase_dom"/>
</dbReference>
<evidence type="ECO:0000313" key="8">
    <source>
        <dbReference type="EMBL" id="MBR7795303.1"/>
    </source>
</evidence>
<comment type="pathway">
    <text evidence="1 6">Pyrimidine metabolism; UMP biosynthesis via de novo pathway; UMP from orotate: step 1/2.</text>
</comment>
<dbReference type="SUPFAM" id="SSF53271">
    <property type="entry name" value="PRTase-like"/>
    <property type="match status" value="1"/>
</dbReference>
<dbReference type="CDD" id="cd06223">
    <property type="entry name" value="PRTases_typeI"/>
    <property type="match status" value="1"/>
</dbReference>
<feature type="binding site" evidence="6">
    <location>
        <position position="96"/>
    </location>
    <ligand>
        <name>5-phospho-alpha-D-ribose 1-diphosphate</name>
        <dbReference type="ChEBI" id="CHEBI:58017"/>
        <note>ligand shared between dimeric partners</note>
    </ligand>
</feature>
<gene>
    <name evidence="6" type="primary">pyrE</name>
    <name evidence="8" type="ORF">KCX74_04505</name>
</gene>
<dbReference type="AlphaFoldDB" id="A0A941I994"/>
<keyword evidence="9" id="KW-1185">Reference proteome</keyword>
<evidence type="ECO:0000256" key="6">
    <source>
        <dbReference type="HAMAP-Rule" id="MF_01208"/>
    </source>
</evidence>
<reference evidence="8" key="1">
    <citation type="submission" date="2021-04" db="EMBL/GenBank/DDBJ databases">
        <title>Isolation and polyphasic classification of algal microorganism.</title>
        <authorList>
            <person name="Wang S."/>
        </authorList>
    </citation>
    <scope>NUCLEOTIDE SEQUENCE</scope>
    <source>
        <strain evidence="8">720a</strain>
    </source>
</reference>
<dbReference type="GO" id="GO:0019856">
    <property type="term" value="P:pyrimidine nucleobase biosynthetic process"/>
    <property type="evidence" value="ECO:0007669"/>
    <property type="project" value="TreeGrafter"/>
</dbReference>
<comment type="catalytic activity">
    <reaction evidence="6">
        <text>orotidine 5'-phosphate + diphosphate = orotate + 5-phospho-alpha-D-ribose 1-diphosphate</text>
        <dbReference type="Rhea" id="RHEA:10380"/>
        <dbReference type="ChEBI" id="CHEBI:30839"/>
        <dbReference type="ChEBI" id="CHEBI:33019"/>
        <dbReference type="ChEBI" id="CHEBI:57538"/>
        <dbReference type="ChEBI" id="CHEBI:58017"/>
        <dbReference type="EC" id="2.4.2.10"/>
    </reaction>
</comment>
<feature type="binding site" evidence="6">
    <location>
        <position position="100"/>
    </location>
    <ligand>
        <name>5-phospho-alpha-D-ribose 1-diphosphate</name>
        <dbReference type="ChEBI" id="CHEBI:58017"/>
        <note>ligand shared between dimeric partners</note>
    </ligand>
</feature>
<comment type="function">
    <text evidence="6">Catalyzes the transfer of a ribosyl phosphate group from 5-phosphoribose 1-diphosphate to orotate, leading to the formation of orotidine monophosphate (OMP).</text>
</comment>
<evidence type="ECO:0000256" key="4">
    <source>
        <dbReference type="ARBA" id="ARBA00022679"/>
    </source>
</evidence>
<name>A0A941I994_9BACI</name>
<dbReference type="GO" id="GO:0000287">
    <property type="term" value="F:magnesium ion binding"/>
    <property type="evidence" value="ECO:0007669"/>
    <property type="project" value="UniProtKB-UniRule"/>
</dbReference>
<dbReference type="PANTHER" id="PTHR19278">
    <property type="entry name" value="OROTATE PHOSPHORIBOSYLTRANSFERASE"/>
    <property type="match status" value="1"/>
</dbReference>
<dbReference type="Gene3D" id="3.40.50.2020">
    <property type="match status" value="1"/>
</dbReference>
<comment type="subunit">
    <text evidence="6">Homodimer.</text>
</comment>
<feature type="binding site" evidence="6">
    <location>
        <position position="126"/>
    </location>
    <ligand>
        <name>orotate</name>
        <dbReference type="ChEBI" id="CHEBI:30839"/>
    </ligand>
</feature>
<keyword evidence="6" id="KW-0460">Magnesium</keyword>
<dbReference type="GO" id="GO:0044205">
    <property type="term" value="P:'de novo' UMP biosynthetic process"/>
    <property type="evidence" value="ECO:0007669"/>
    <property type="project" value="UniProtKB-UniRule"/>
</dbReference>
<dbReference type="Proteomes" id="UP000675284">
    <property type="component" value="Unassembled WGS sequence"/>
</dbReference>
<organism evidence="8 9">
    <name type="scientific">Virgibacillus salarius</name>
    <dbReference type="NCBI Taxonomy" id="447199"/>
    <lineage>
        <taxon>Bacteria</taxon>
        <taxon>Bacillati</taxon>
        <taxon>Bacillota</taxon>
        <taxon>Bacilli</taxon>
        <taxon>Bacillales</taxon>
        <taxon>Bacillaceae</taxon>
        <taxon>Virgibacillus</taxon>
    </lineage>
</organism>
<evidence type="ECO:0000259" key="7">
    <source>
        <dbReference type="Pfam" id="PF00156"/>
    </source>
</evidence>
<dbReference type="EMBL" id="JAGSOT010000009">
    <property type="protein sequence ID" value="MBR7795303.1"/>
    <property type="molecule type" value="Genomic_DNA"/>
</dbReference>
<accession>A0A941I994</accession>
<evidence type="ECO:0000256" key="3">
    <source>
        <dbReference type="ARBA" id="ARBA00022676"/>
    </source>
</evidence>
<comment type="cofactor">
    <cofactor evidence="6">
        <name>Mg(2+)</name>
        <dbReference type="ChEBI" id="CHEBI:18420"/>
    </cofactor>
</comment>
<dbReference type="PANTHER" id="PTHR19278:SF9">
    <property type="entry name" value="URIDINE 5'-MONOPHOSPHATE SYNTHASE"/>
    <property type="match status" value="1"/>
</dbReference>